<reference evidence="1" key="1">
    <citation type="submission" date="2021-06" db="EMBL/GenBank/DDBJ databases">
        <authorList>
            <person name="Kallberg Y."/>
            <person name="Tangrot J."/>
            <person name="Rosling A."/>
        </authorList>
    </citation>
    <scope>NUCLEOTIDE SEQUENCE</scope>
    <source>
        <strain evidence="1">CL356</strain>
    </source>
</reference>
<proteinExistence type="predicted"/>
<sequence>MSNIFTRTRIIINSRAIFNKHKEIGRKCLYNTLESSGRNDSFSSQRFAKERLQNNRSWSRRSSEDERVDWENEGEDYRKKSTRSNSDDRWGQLSVQGDFERGYERKKRAWVNNDYSMEVYRDNSLKSTDKDSVGMMNSDFGDVGSSLPQKVKRKKKEKPPPPPSIEVPGFVRISGARQNMVVYFEELRRESSKRNKFRSLLIHGCKHIQSMIKQGIDIKSIGITTAEGIKSLDGLMGGSREIFNNKEKFPAERYYVTDLEWTRKILGSGARVDAREAWAELPFPNIPFPSDIKKLLVLDHIADPVDMGMLIRSAKALRWDASYLIAGTVDLYNETVIRTSRCESVTWPSKTGFWHDAYELAKEHNLTLVMADMLPRGKALAKSSTGLCFWDPMTEEVINELPSRIALILGSKLHGVTYRDVRSGIMRVSIPMHDGVSSLNVGMAGNILMHELNRLMDTGTKAIVDTNN</sequence>
<evidence type="ECO:0000313" key="1">
    <source>
        <dbReference type="EMBL" id="CAG8555486.1"/>
    </source>
</evidence>
<organism evidence="1 2">
    <name type="scientific">Acaulospora colombiana</name>
    <dbReference type="NCBI Taxonomy" id="27376"/>
    <lineage>
        <taxon>Eukaryota</taxon>
        <taxon>Fungi</taxon>
        <taxon>Fungi incertae sedis</taxon>
        <taxon>Mucoromycota</taxon>
        <taxon>Glomeromycotina</taxon>
        <taxon>Glomeromycetes</taxon>
        <taxon>Diversisporales</taxon>
        <taxon>Acaulosporaceae</taxon>
        <taxon>Acaulospora</taxon>
    </lineage>
</organism>
<accession>A0ACA9LX92</accession>
<gene>
    <name evidence="1" type="ORF">ACOLOM_LOCUS5024</name>
</gene>
<comment type="caution">
    <text evidence="1">The sequence shown here is derived from an EMBL/GenBank/DDBJ whole genome shotgun (WGS) entry which is preliminary data.</text>
</comment>
<keyword evidence="2" id="KW-1185">Reference proteome</keyword>
<dbReference type="Proteomes" id="UP000789525">
    <property type="component" value="Unassembled WGS sequence"/>
</dbReference>
<protein>
    <submittedName>
        <fullName evidence="1">7027_t:CDS:1</fullName>
    </submittedName>
</protein>
<name>A0ACA9LX92_9GLOM</name>
<evidence type="ECO:0000313" key="2">
    <source>
        <dbReference type="Proteomes" id="UP000789525"/>
    </source>
</evidence>
<dbReference type="EMBL" id="CAJVPT010008806">
    <property type="protein sequence ID" value="CAG8555486.1"/>
    <property type="molecule type" value="Genomic_DNA"/>
</dbReference>